<keyword evidence="2" id="KW-1185">Reference proteome</keyword>
<evidence type="ECO:0000313" key="1">
    <source>
        <dbReference type="EMBL" id="KAF2143681.1"/>
    </source>
</evidence>
<gene>
    <name evidence="1" type="ORF">K452DRAFT_160935</name>
</gene>
<reference evidence="1" key="1">
    <citation type="journal article" date="2020" name="Stud. Mycol.">
        <title>101 Dothideomycetes genomes: a test case for predicting lifestyles and emergence of pathogens.</title>
        <authorList>
            <person name="Haridas S."/>
            <person name="Albert R."/>
            <person name="Binder M."/>
            <person name="Bloem J."/>
            <person name="Labutti K."/>
            <person name="Salamov A."/>
            <person name="Andreopoulos B."/>
            <person name="Baker S."/>
            <person name="Barry K."/>
            <person name="Bills G."/>
            <person name="Bluhm B."/>
            <person name="Cannon C."/>
            <person name="Castanera R."/>
            <person name="Culley D."/>
            <person name="Daum C."/>
            <person name="Ezra D."/>
            <person name="Gonzalez J."/>
            <person name="Henrissat B."/>
            <person name="Kuo A."/>
            <person name="Liang C."/>
            <person name="Lipzen A."/>
            <person name="Lutzoni F."/>
            <person name="Magnuson J."/>
            <person name="Mondo S."/>
            <person name="Nolan M."/>
            <person name="Ohm R."/>
            <person name="Pangilinan J."/>
            <person name="Park H.-J."/>
            <person name="Ramirez L."/>
            <person name="Alfaro M."/>
            <person name="Sun H."/>
            <person name="Tritt A."/>
            <person name="Yoshinaga Y."/>
            <person name="Zwiers L.-H."/>
            <person name="Turgeon B."/>
            <person name="Goodwin S."/>
            <person name="Spatafora J."/>
            <person name="Crous P."/>
            <person name="Grigoriev I."/>
        </authorList>
    </citation>
    <scope>NUCLEOTIDE SEQUENCE</scope>
    <source>
        <strain evidence="1">CBS 121167</strain>
    </source>
</reference>
<dbReference type="RefSeq" id="XP_033399393.1">
    <property type="nucleotide sequence ID" value="XM_033535662.1"/>
</dbReference>
<organism evidence="1 2">
    <name type="scientific">Aplosporella prunicola CBS 121167</name>
    <dbReference type="NCBI Taxonomy" id="1176127"/>
    <lineage>
        <taxon>Eukaryota</taxon>
        <taxon>Fungi</taxon>
        <taxon>Dikarya</taxon>
        <taxon>Ascomycota</taxon>
        <taxon>Pezizomycotina</taxon>
        <taxon>Dothideomycetes</taxon>
        <taxon>Dothideomycetes incertae sedis</taxon>
        <taxon>Botryosphaeriales</taxon>
        <taxon>Aplosporellaceae</taxon>
        <taxon>Aplosporella</taxon>
    </lineage>
</organism>
<name>A0A6A6BMB1_9PEZI</name>
<protein>
    <submittedName>
        <fullName evidence="1">Uncharacterized protein</fullName>
    </submittedName>
</protein>
<dbReference type="Proteomes" id="UP000799438">
    <property type="component" value="Unassembled WGS sequence"/>
</dbReference>
<sequence>MLKSFGRLVHEPSITRAATLTALPPALISVVATPGAGGVSDGSLALLSSRKGQRTNASCTGGHNPITRPVALAAVGDGLRLAVRPREIVATTTVPTYLFIDLFIDYWFVSCRGRRLAG</sequence>
<dbReference type="GeneID" id="54293158"/>
<dbReference type="AlphaFoldDB" id="A0A6A6BMB1"/>
<dbReference type="EMBL" id="ML995481">
    <property type="protein sequence ID" value="KAF2143681.1"/>
    <property type="molecule type" value="Genomic_DNA"/>
</dbReference>
<proteinExistence type="predicted"/>
<evidence type="ECO:0000313" key="2">
    <source>
        <dbReference type="Proteomes" id="UP000799438"/>
    </source>
</evidence>
<accession>A0A6A6BMB1</accession>